<evidence type="ECO:0000256" key="3">
    <source>
        <dbReference type="ARBA" id="ARBA00023163"/>
    </source>
</evidence>
<dbReference type="GO" id="GO:0003700">
    <property type="term" value="F:DNA-binding transcription factor activity"/>
    <property type="evidence" value="ECO:0007669"/>
    <property type="project" value="InterPro"/>
</dbReference>
<dbReference type="PROSITE" id="PS50987">
    <property type="entry name" value="HTH_ARSR_2"/>
    <property type="match status" value="1"/>
</dbReference>
<dbReference type="InterPro" id="IPR036390">
    <property type="entry name" value="WH_DNA-bd_sf"/>
</dbReference>
<name>A0A9C9EP98_UNCW3</name>
<organism evidence="5 6">
    <name type="scientific">candidate division WOR-3 bacterium</name>
    <dbReference type="NCBI Taxonomy" id="2052148"/>
    <lineage>
        <taxon>Bacteria</taxon>
        <taxon>Bacteria division WOR-3</taxon>
    </lineage>
</organism>
<dbReference type="Proteomes" id="UP000885826">
    <property type="component" value="Unassembled WGS sequence"/>
</dbReference>
<evidence type="ECO:0000256" key="1">
    <source>
        <dbReference type="ARBA" id="ARBA00023015"/>
    </source>
</evidence>
<feature type="domain" description="HTH arsR-type" evidence="4">
    <location>
        <begin position="9"/>
        <end position="104"/>
    </location>
</feature>
<comment type="caution">
    <text evidence="5">The sequence shown here is derived from an EMBL/GenBank/DDBJ whole genome shotgun (WGS) entry which is preliminary data.</text>
</comment>
<dbReference type="InterPro" id="IPR036388">
    <property type="entry name" value="WH-like_DNA-bd_sf"/>
</dbReference>
<keyword evidence="3" id="KW-0804">Transcription</keyword>
<dbReference type="EMBL" id="DRIG01000099">
    <property type="protein sequence ID" value="HEC79381.1"/>
    <property type="molecule type" value="Genomic_DNA"/>
</dbReference>
<dbReference type="Pfam" id="PF01022">
    <property type="entry name" value="HTH_5"/>
    <property type="match status" value="1"/>
</dbReference>
<evidence type="ECO:0000313" key="6">
    <source>
        <dbReference type="Proteomes" id="UP000885826"/>
    </source>
</evidence>
<dbReference type="GO" id="GO:0003677">
    <property type="term" value="F:DNA binding"/>
    <property type="evidence" value="ECO:0007669"/>
    <property type="project" value="UniProtKB-KW"/>
</dbReference>
<dbReference type="Gene3D" id="1.10.10.10">
    <property type="entry name" value="Winged helix-like DNA-binding domain superfamily/Winged helix DNA-binding domain"/>
    <property type="match status" value="1"/>
</dbReference>
<gene>
    <name evidence="5" type="ORF">ENI34_09645</name>
</gene>
<evidence type="ECO:0000256" key="2">
    <source>
        <dbReference type="ARBA" id="ARBA00023125"/>
    </source>
</evidence>
<reference evidence="5" key="1">
    <citation type="journal article" date="2020" name="mSystems">
        <title>Genome- and Community-Level Interaction Insights into Carbon Utilization and Element Cycling Functions of Hydrothermarchaeota in Hydrothermal Sediment.</title>
        <authorList>
            <person name="Zhou Z."/>
            <person name="Liu Y."/>
            <person name="Xu W."/>
            <person name="Pan J."/>
            <person name="Luo Z.H."/>
            <person name="Li M."/>
        </authorList>
    </citation>
    <scope>NUCLEOTIDE SEQUENCE</scope>
    <source>
        <strain evidence="5">HyVt-388</strain>
    </source>
</reference>
<evidence type="ECO:0000259" key="4">
    <source>
        <dbReference type="PROSITE" id="PS50987"/>
    </source>
</evidence>
<dbReference type="InterPro" id="IPR001845">
    <property type="entry name" value="HTH_ArsR_DNA-bd_dom"/>
</dbReference>
<sequence>MRKIERKKPMKEIMYRESRIAQVLGEPSKYLIVNLIFQEGPLSVSEIAKKVNRTQPTVSHHLAKLRSLEIVRYEAKNDGFYYWIKYPKELKMILTALNVFVQRSRKRLEHDT</sequence>
<dbReference type="InterPro" id="IPR011991">
    <property type="entry name" value="ArsR-like_HTH"/>
</dbReference>
<evidence type="ECO:0000313" key="5">
    <source>
        <dbReference type="EMBL" id="HEC79381.1"/>
    </source>
</evidence>
<dbReference type="CDD" id="cd00090">
    <property type="entry name" value="HTH_ARSR"/>
    <property type="match status" value="1"/>
</dbReference>
<dbReference type="PANTHER" id="PTHR33154:SF33">
    <property type="entry name" value="TRANSCRIPTIONAL REPRESSOR SDPR"/>
    <property type="match status" value="1"/>
</dbReference>
<keyword evidence="2" id="KW-0238">DNA-binding</keyword>
<keyword evidence="1" id="KW-0805">Transcription regulation</keyword>
<dbReference type="InterPro" id="IPR051081">
    <property type="entry name" value="HTH_MetalResp_TranReg"/>
</dbReference>
<accession>A0A9C9EP98</accession>
<dbReference type="AlphaFoldDB" id="A0A9C9EP98"/>
<dbReference type="PANTHER" id="PTHR33154">
    <property type="entry name" value="TRANSCRIPTIONAL REGULATOR, ARSR FAMILY"/>
    <property type="match status" value="1"/>
</dbReference>
<protein>
    <submittedName>
        <fullName evidence="5">ArsR family transcriptional regulator</fullName>
    </submittedName>
</protein>
<dbReference type="SUPFAM" id="SSF46785">
    <property type="entry name" value="Winged helix' DNA-binding domain"/>
    <property type="match status" value="1"/>
</dbReference>
<dbReference type="PRINTS" id="PR00778">
    <property type="entry name" value="HTHARSR"/>
</dbReference>
<dbReference type="NCBIfam" id="NF033788">
    <property type="entry name" value="HTH_metalloreg"/>
    <property type="match status" value="1"/>
</dbReference>
<proteinExistence type="predicted"/>
<dbReference type="SMART" id="SM00418">
    <property type="entry name" value="HTH_ARSR"/>
    <property type="match status" value="1"/>
</dbReference>